<name>A0AA88Y9F3_PINIB</name>
<dbReference type="FunFam" id="3.30.200.20:FF:000547">
    <property type="entry name" value="Serine/threonine-protein kinase prk-2"/>
    <property type="match status" value="1"/>
</dbReference>
<dbReference type="GO" id="GO:0005524">
    <property type="term" value="F:ATP binding"/>
    <property type="evidence" value="ECO:0007669"/>
    <property type="project" value="UniProtKB-UniRule"/>
</dbReference>
<evidence type="ECO:0000256" key="9">
    <source>
        <dbReference type="ARBA" id="ARBA00022840"/>
    </source>
</evidence>
<dbReference type="Gene3D" id="1.10.510.10">
    <property type="entry name" value="Transferase(Phosphotransferase) domain 1"/>
    <property type="match status" value="1"/>
</dbReference>
<dbReference type="SMART" id="SM00220">
    <property type="entry name" value="S_TKc"/>
    <property type="match status" value="1"/>
</dbReference>
<keyword evidence="6" id="KW-0808">Transferase</keyword>
<evidence type="ECO:0000256" key="6">
    <source>
        <dbReference type="ARBA" id="ARBA00022679"/>
    </source>
</evidence>
<feature type="binding site" evidence="14">
    <location>
        <begin position="16"/>
        <end position="24"/>
    </location>
    <ligand>
        <name>ATP</name>
        <dbReference type="ChEBI" id="CHEBI:30616"/>
    </ligand>
</feature>
<dbReference type="GO" id="GO:0004674">
    <property type="term" value="F:protein serine/threonine kinase activity"/>
    <property type="evidence" value="ECO:0007669"/>
    <property type="project" value="UniProtKB-KW"/>
</dbReference>
<keyword evidence="10" id="KW-1035">Host cytoplasm</keyword>
<feature type="domain" description="Protein kinase" evidence="17">
    <location>
        <begin position="10"/>
        <end position="260"/>
    </location>
</feature>
<dbReference type="Gene3D" id="3.30.200.20">
    <property type="entry name" value="Phosphorylase Kinase, domain 1"/>
    <property type="match status" value="1"/>
</dbReference>
<dbReference type="Pfam" id="PF00069">
    <property type="entry name" value="Pkinase"/>
    <property type="match status" value="1"/>
</dbReference>
<dbReference type="GO" id="GO:0043066">
    <property type="term" value="P:negative regulation of apoptotic process"/>
    <property type="evidence" value="ECO:0007669"/>
    <property type="project" value="InterPro"/>
</dbReference>
<protein>
    <recommendedName>
        <fullName evidence="3">Serine/threonine-protein kinase 1</fullName>
        <ecNumber evidence="2">2.7.11.1</ecNumber>
    </recommendedName>
</protein>
<proteinExistence type="inferred from homology"/>
<dbReference type="EC" id="2.7.11.1" evidence="2"/>
<evidence type="ECO:0000256" key="13">
    <source>
        <dbReference type="PIRSR" id="PIRSR037993-1"/>
    </source>
</evidence>
<feature type="binding site" evidence="14">
    <location>
        <position position="91"/>
    </location>
    <ligand>
        <name>ATP</name>
        <dbReference type="ChEBI" id="CHEBI:30616"/>
    </ligand>
</feature>
<feature type="binding site" evidence="14">
    <location>
        <position position="39"/>
    </location>
    <ligand>
        <name>ATP</name>
        <dbReference type="ChEBI" id="CHEBI:30616"/>
    </ligand>
</feature>
<evidence type="ECO:0000256" key="12">
    <source>
        <dbReference type="ARBA" id="ARBA00048679"/>
    </source>
</evidence>
<evidence type="ECO:0000256" key="11">
    <source>
        <dbReference type="ARBA" id="ARBA00047899"/>
    </source>
</evidence>
<comment type="similarity">
    <text evidence="16">Belongs to the protein kinase superfamily.</text>
</comment>
<keyword evidence="19" id="KW-1185">Reference proteome</keyword>
<evidence type="ECO:0000256" key="16">
    <source>
        <dbReference type="RuleBase" id="RU000304"/>
    </source>
</evidence>
<evidence type="ECO:0000256" key="10">
    <source>
        <dbReference type="ARBA" id="ARBA00023200"/>
    </source>
</evidence>
<keyword evidence="7 15" id="KW-0547">Nucleotide-binding</keyword>
<dbReference type="PROSITE" id="PS00107">
    <property type="entry name" value="PROTEIN_KINASE_ATP"/>
    <property type="match status" value="1"/>
</dbReference>
<organism evidence="18 19">
    <name type="scientific">Pinctada imbricata</name>
    <name type="common">Atlantic pearl-oyster</name>
    <name type="synonym">Pinctada martensii</name>
    <dbReference type="NCBI Taxonomy" id="66713"/>
    <lineage>
        <taxon>Eukaryota</taxon>
        <taxon>Metazoa</taxon>
        <taxon>Spiralia</taxon>
        <taxon>Lophotrochozoa</taxon>
        <taxon>Mollusca</taxon>
        <taxon>Bivalvia</taxon>
        <taxon>Autobranchia</taxon>
        <taxon>Pteriomorphia</taxon>
        <taxon>Pterioida</taxon>
        <taxon>Pterioidea</taxon>
        <taxon>Pteriidae</taxon>
        <taxon>Pinctada</taxon>
    </lineage>
</organism>
<reference evidence="18" key="1">
    <citation type="submission" date="2019-08" db="EMBL/GenBank/DDBJ databases">
        <title>The improved chromosome-level genome for the pearl oyster Pinctada fucata martensii using PacBio sequencing and Hi-C.</title>
        <authorList>
            <person name="Zheng Z."/>
        </authorList>
    </citation>
    <scope>NUCLEOTIDE SEQUENCE</scope>
    <source>
        <strain evidence="18">ZZ-2019</strain>
        <tissue evidence="18">Adductor muscle</tissue>
    </source>
</reference>
<feature type="active site" description="Proton acceptor" evidence="13">
    <location>
        <position position="137"/>
    </location>
</feature>
<dbReference type="InterPro" id="IPR000719">
    <property type="entry name" value="Prot_kinase_dom"/>
</dbReference>
<evidence type="ECO:0000256" key="15">
    <source>
        <dbReference type="PROSITE-ProRule" id="PRU10141"/>
    </source>
</evidence>
<comment type="catalytic activity">
    <reaction evidence="11">
        <text>L-threonyl-[protein] + ATP = O-phospho-L-threonyl-[protein] + ADP + H(+)</text>
        <dbReference type="Rhea" id="RHEA:46608"/>
        <dbReference type="Rhea" id="RHEA-COMP:11060"/>
        <dbReference type="Rhea" id="RHEA-COMP:11605"/>
        <dbReference type="ChEBI" id="CHEBI:15378"/>
        <dbReference type="ChEBI" id="CHEBI:30013"/>
        <dbReference type="ChEBI" id="CHEBI:30616"/>
        <dbReference type="ChEBI" id="CHEBI:61977"/>
        <dbReference type="ChEBI" id="CHEBI:456216"/>
        <dbReference type="EC" id="2.7.11.1"/>
    </reaction>
</comment>
<dbReference type="InterPro" id="IPR051138">
    <property type="entry name" value="PIM_Ser/Thr_kinase"/>
</dbReference>
<keyword evidence="8" id="KW-0418">Kinase</keyword>
<comment type="catalytic activity">
    <reaction evidence="12">
        <text>L-seryl-[protein] + ATP = O-phospho-L-seryl-[protein] + ADP + H(+)</text>
        <dbReference type="Rhea" id="RHEA:17989"/>
        <dbReference type="Rhea" id="RHEA-COMP:9863"/>
        <dbReference type="Rhea" id="RHEA-COMP:11604"/>
        <dbReference type="ChEBI" id="CHEBI:15378"/>
        <dbReference type="ChEBI" id="CHEBI:29999"/>
        <dbReference type="ChEBI" id="CHEBI:30616"/>
        <dbReference type="ChEBI" id="CHEBI:83421"/>
        <dbReference type="ChEBI" id="CHEBI:456216"/>
        <dbReference type="EC" id="2.7.11.1"/>
    </reaction>
</comment>
<keyword evidence="5" id="KW-0597">Phosphoprotein</keyword>
<evidence type="ECO:0000259" key="17">
    <source>
        <dbReference type="PROSITE" id="PS50011"/>
    </source>
</evidence>
<evidence type="ECO:0000256" key="5">
    <source>
        <dbReference type="ARBA" id="ARBA00022553"/>
    </source>
</evidence>
<evidence type="ECO:0000256" key="2">
    <source>
        <dbReference type="ARBA" id="ARBA00012513"/>
    </source>
</evidence>
<dbReference type="GO" id="GO:0030430">
    <property type="term" value="C:host cell cytoplasm"/>
    <property type="evidence" value="ECO:0007669"/>
    <property type="project" value="UniProtKB-SubCell"/>
</dbReference>
<evidence type="ECO:0000256" key="4">
    <source>
        <dbReference type="ARBA" id="ARBA00022527"/>
    </source>
</evidence>
<keyword evidence="9 14" id="KW-0067">ATP-binding</keyword>
<dbReference type="CDD" id="cd14005">
    <property type="entry name" value="STKc_PIM"/>
    <property type="match status" value="1"/>
</dbReference>
<sequence length="289" mass="32673">KVKETFTKSYSVGQVLGSGGFGKVYSGVRRKDTLPVAIKLIARKKIAEWGNINDVPVPMEILLLKKVSNCPGVIKMFDWFELKEHFLIVMEKPELVQDLFDYITEKGALDEETSKNFFRQIVETIVNIHRQGVVHRDIKDENILVDLKSGELKVIDFGAGAILKDTFYLTFDGTRAYSPPEWIKYHRYHGQSATVWSLGILLYDLVCGDIPFEQDDQIMKAEVTFRGRISNEVKDLIRSCLSICPSDRPSLEDILNHQWLANPKLAVDKLSICTPSSQNMSSTGSVDAE</sequence>
<comment type="caution">
    <text evidence="18">The sequence shown here is derived from an EMBL/GenBank/DDBJ whole genome shotgun (WGS) entry which is preliminary data.</text>
</comment>
<dbReference type="InterPro" id="IPR017441">
    <property type="entry name" value="Protein_kinase_ATP_BS"/>
</dbReference>
<comment type="subcellular location">
    <subcellularLocation>
        <location evidence="1">Host cytoplasm</location>
    </subcellularLocation>
</comment>
<dbReference type="PANTHER" id="PTHR22984:SF25">
    <property type="entry name" value="PROTEIN KINASE DOMAIN-CONTAINING PROTEIN"/>
    <property type="match status" value="1"/>
</dbReference>
<evidence type="ECO:0000256" key="7">
    <source>
        <dbReference type="ARBA" id="ARBA00022741"/>
    </source>
</evidence>
<evidence type="ECO:0000313" key="18">
    <source>
        <dbReference type="EMBL" id="KAK3097975.1"/>
    </source>
</evidence>
<evidence type="ECO:0000256" key="3">
    <source>
        <dbReference type="ARBA" id="ARBA00016885"/>
    </source>
</evidence>
<dbReference type="GO" id="GO:0005737">
    <property type="term" value="C:cytoplasm"/>
    <property type="evidence" value="ECO:0007669"/>
    <property type="project" value="TreeGrafter"/>
</dbReference>
<dbReference type="PANTHER" id="PTHR22984">
    <property type="entry name" value="SERINE/THREONINE-PROTEIN KINASE PIM"/>
    <property type="match status" value="1"/>
</dbReference>
<dbReference type="Proteomes" id="UP001186944">
    <property type="component" value="Unassembled WGS sequence"/>
</dbReference>
<accession>A0AA88Y9F3</accession>
<evidence type="ECO:0000256" key="8">
    <source>
        <dbReference type="ARBA" id="ARBA00022777"/>
    </source>
</evidence>
<dbReference type="FunFam" id="1.10.510.10:FF:000708">
    <property type="entry name" value="serine/threonine-protein kinase par-1-like"/>
    <property type="match status" value="1"/>
</dbReference>
<evidence type="ECO:0000313" key="19">
    <source>
        <dbReference type="Proteomes" id="UP001186944"/>
    </source>
</evidence>
<dbReference type="PROSITE" id="PS00108">
    <property type="entry name" value="PROTEIN_KINASE_ST"/>
    <property type="match status" value="1"/>
</dbReference>
<dbReference type="InterPro" id="IPR008271">
    <property type="entry name" value="Ser/Thr_kinase_AS"/>
</dbReference>
<dbReference type="InterPro" id="IPR011009">
    <property type="entry name" value="Kinase-like_dom_sf"/>
</dbReference>
<feature type="binding site" evidence="15">
    <location>
        <position position="44"/>
    </location>
    <ligand>
        <name>ATP</name>
        <dbReference type="ChEBI" id="CHEBI:30616"/>
    </ligand>
</feature>
<dbReference type="GO" id="GO:0007346">
    <property type="term" value="P:regulation of mitotic cell cycle"/>
    <property type="evidence" value="ECO:0007669"/>
    <property type="project" value="TreeGrafter"/>
</dbReference>
<keyword evidence="4 16" id="KW-0723">Serine/threonine-protein kinase</keyword>
<evidence type="ECO:0000256" key="14">
    <source>
        <dbReference type="PIRSR" id="PIRSR037993-2"/>
    </source>
</evidence>
<dbReference type="SUPFAM" id="SSF56112">
    <property type="entry name" value="Protein kinase-like (PK-like)"/>
    <property type="match status" value="1"/>
</dbReference>
<feature type="binding site" evidence="14">
    <location>
        <position position="98"/>
    </location>
    <ligand>
        <name>ATP</name>
        <dbReference type="ChEBI" id="CHEBI:30616"/>
    </ligand>
</feature>
<dbReference type="EMBL" id="VSWD01000007">
    <property type="protein sequence ID" value="KAK3097975.1"/>
    <property type="molecule type" value="Genomic_DNA"/>
</dbReference>
<feature type="non-terminal residue" evidence="18">
    <location>
        <position position="1"/>
    </location>
</feature>
<dbReference type="PIRSF" id="PIRSF037993">
    <property type="entry name" value="STPK_Pim-1"/>
    <property type="match status" value="1"/>
</dbReference>
<dbReference type="InterPro" id="IPR017348">
    <property type="entry name" value="PIM1/2/3"/>
</dbReference>
<gene>
    <name evidence="18" type="ORF">FSP39_014986</name>
</gene>
<evidence type="ECO:0000256" key="1">
    <source>
        <dbReference type="ARBA" id="ARBA00004192"/>
    </source>
</evidence>
<dbReference type="PROSITE" id="PS50011">
    <property type="entry name" value="PROTEIN_KINASE_DOM"/>
    <property type="match status" value="1"/>
</dbReference>
<dbReference type="AlphaFoldDB" id="A0AA88Y9F3"/>